<name>A0ABY5AK29_9ACTO</name>
<gene>
    <name evidence="8" type="ORF">NG665_00710</name>
</gene>
<dbReference type="PROSITE" id="PS51462">
    <property type="entry name" value="NUDIX"/>
    <property type="match status" value="1"/>
</dbReference>
<evidence type="ECO:0000256" key="1">
    <source>
        <dbReference type="ARBA" id="ARBA00001936"/>
    </source>
</evidence>
<dbReference type="CDD" id="cd03426">
    <property type="entry name" value="NUDIX_CoAse_Nudt7"/>
    <property type="match status" value="1"/>
</dbReference>
<comment type="cofactor">
    <cofactor evidence="2">
        <name>Mg(2+)</name>
        <dbReference type="ChEBI" id="CHEBI:18420"/>
    </cofactor>
</comment>
<evidence type="ECO:0000313" key="8">
    <source>
        <dbReference type="EMBL" id="USR79553.1"/>
    </source>
</evidence>
<evidence type="ECO:0000256" key="5">
    <source>
        <dbReference type="ARBA" id="ARBA00022842"/>
    </source>
</evidence>
<evidence type="ECO:0000256" key="3">
    <source>
        <dbReference type="ARBA" id="ARBA00022723"/>
    </source>
</evidence>
<feature type="domain" description="Nudix hydrolase" evidence="7">
    <location>
        <begin position="1"/>
        <end position="140"/>
    </location>
</feature>
<dbReference type="Pfam" id="PF00293">
    <property type="entry name" value="NUDIX"/>
    <property type="match status" value="1"/>
</dbReference>
<dbReference type="Proteomes" id="UP001056109">
    <property type="component" value="Chromosome"/>
</dbReference>
<evidence type="ECO:0000313" key="9">
    <source>
        <dbReference type="Proteomes" id="UP001056109"/>
    </source>
</evidence>
<keyword evidence="5" id="KW-0460">Magnesium</keyword>
<accession>A0ABY5AK29</accession>
<sequence>MTHFNAAVLALLTAEDDPAVLVTVRASRMRSHAGQISFPGGGKEGDETPVQTALRETFEEVGICPEDIDVDGQMPAIVAPRTGQKIVPVVGRLAARYSTSNPYPLVLSQLEVASAHWLKLADLAHPDNRGTWQYSTRTGPGFALDGLMIWGLTGYLMDRLLIREGFTQPWDVTRKLVIPSRFSPR</sequence>
<keyword evidence="9" id="KW-1185">Reference proteome</keyword>
<dbReference type="PANTHER" id="PTHR12992">
    <property type="entry name" value="NUDIX HYDROLASE"/>
    <property type="match status" value="1"/>
</dbReference>
<reference evidence="8" key="1">
    <citation type="submission" date="2022-06" db="EMBL/GenBank/DDBJ databases">
        <title>Complete Genome Sequence of Arcanobacterium pinnipediorum strain DSM 28752 isolated from a harbour seal.</title>
        <authorList>
            <person name="Borowiak M."/>
            <person name="Kreitlow A."/>
            <person name="Alssahen M."/>
            <person name="Malorny B."/>
            <person name="Laemmler C."/>
            <person name="Prenger-Berninghoff E."/>
            <person name="Siebert U."/>
            <person name="Ploetz M."/>
            <person name="Abdulmawjood A."/>
        </authorList>
    </citation>
    <scope>NUCLEOTIDE SEQUENCE</scope>
    <source>
        <strain evidence="8">DSM 28752</strain>
    </source>
</reference>
<comment type="cofactor">
    <cofactor evidence="1">
        <name>Mn(2+)</name>
        <dbReference type="ChEBI" id="CHEBI:29035"/>
    </cofactor>
</comment>
<keyword evidence="3" id="KW-0479">Metal-binding</keyword>
<evidence type="ECO:0000256" key="2">
    <source>
        <dbReference type="ARBA" id="ARBA00001946"/>
    </source>
</evidence>
<dbReference type="PROSITE" id="PS00893">
    <property type="entry name" value="NUDIX_BOX"/>
    <property type="match status" value="1"/>
</dbReference>
<evidence type="ECO:0000256" key="4">
    <source>
        <dbReference type="ARBA" id="ARBA00022801"/>
    </source>
</evidence>
<proteinExistence type="predicted"/>
<dbReference type="SUPFAM" id="SSF55811">
    <property type="entry name" value="Nudix"/>
    <property type="match status" value="1"/>
</dbReference>
<protein>
    <submittedName>
        <fullName evidence="8">CoA pyrophosphatase</fullName>
    </submittedName>
</protein>
<dbReference type="Gene3D" id="3.90.79.10">
    <property type="entry name" value="Nucleoside Triphosphate Pyrophosphohydrolase"/>
    <property type="match status" value="1"/>
</dbReference>
<dbReference type="EMBL" id="CP099547">
    <property type="protein sequence ID" value="USR79553.1"/>
    <property type="molecule type" value="Genomic_DNA"/>
</dbReference>
<dbReference type="InterPro" id="IPR015797">
    <property type="entry name" value="NUDIX_hydrolase-like_dom_sf"/>
</dbReference>
<keyword evidence="6" id="KW-0464">Manganese</keyword>
<evidence type="ECO:0000259" key="7">
    <source>
        <dbReference type="PROSITE" id="PS51462"/>
    </source>
</evidence>
<dbReference type="RefSeq" id="WP_252673422.1">
    <property type="nucleotide sequence ID" value="NZ_CP099547.1"/>
</dbReference>
<dbReference type="InterPro" id="IPR045121">
    <property type="entry name" value="CoAse"/>
</dbReference>
<keyword evidence="4" id="KW-0378">Hydrolase</keyword>
<dbReference type="InterPro" id="IPR020084">
    <property type="entry name" value="NUDIX_hydrolase_CS"/>
</dbReference>
<dbReference type="PANTHER" id="PTHR12992:SF11">
    <property type="entry name" value="MITOCHONDRIAL COENZYME A DIPHOSPHATASE NUDT8"/>
    <property type="match status" value="1"/>
</dbReference>
<dbReference type="InterPro" id="IPR000086">
    <property type="entry name" value="NUDIX_hydrolase_dom"/>
</dbReference>
<evidence type="ECO:0000256" key="6">
    <source>
        <dbReference type="ARBA" id="ARBA00023211"/>
    </source>
</evidence>
<organism evidence="8 9">
    <name type="scientific">Arcanobacterium pinnipediorum</name>
    <dbReference type="NCBI Taxonomy" id="1503041"/>
    <lineage>
        <taxon>Bacteria</taxon>
        <taxon>Bacillati</taxon>
        <taxon>Actinomycetota</taxon>
        <taxon>Actinomycetes</taxon>
        <taxon>Actinomycetales</taxon>
        <taxon>Actinomycetaceae</taxon>
        <taxon>Arcanobacterium</taxon>
    </lineage>
</organism>